<accession>A0A8J7D0L5</accession>
<dbReference type="CDD" id="cd02440">
    <property type="entry name" value="AdoMet_MTases"/>
    <property type="match status" value="1"/>
</dbReference>
<dbReference type="Gene3D" id="3.40.50.150">
    <property type="entry name" value="Vaccinia Virus protein VP39"/>
    <property type="match status" value="1"/>
</dbReference>
<reference evidence="1" key="1">
    <citation type="submission" date="2020-09" db="EMBL/GenBank/DDBJ databases">
        <title>A novel bacterium of genus Mangrovicoccus, isolated from South China Sea.</title>
        <authorList>
            <person name="Huang H."/>
            <person name="Mo K."/>
            <person name="Hu Y."/>
        </authorList>
    </citation>
    <scope>NUCLEOTIDE SEQUENCE</scope>
    <source>
        <strain evidence="1">HB182678</strain>
    </source>
</reference>
<dbReference type="GO" id="GO:0032259">
    <property type="term" value="P:methylation"/>
    <property type="evidence" value="ECO:0007669"/>
    <property type="project" value="UniProtKB-KW"/>
</dbReference>
<protein>
    <submittedName>
        <fullName evidence="1">Class I SAM-dependent methyltransferase</fullName>
    </submittedName>
</protein>
<organism evidence="1 2">
    <name type="scientific">Mangrovicoccus algicola</name>
    <dbReference type="NCBI Taxonomy" id="2771008"/>
    <lineage>
        <taxon>Bacteria</taxon>
        <taxon>Pseudomonadati</taxon>
        <taxon>Pseudomonadota</taxon>
        <taxon>Alphaproteobacteria</taxon>
        <taxon>Rhodobacterales</taxon>
        <taxon>Paracoccaceae</taxon>
        <taxon>Mangrovicoccus</taxon>
    </lineage>
</organism>
<keyword evidence="1" id="KW-0808">Transferase</keyword>
<name>A0A8J7D0L5_9RHOB</name>
<gene>
    <name evidence="1" type="ORF">ICN82_15540</name>
</gene>
<dbReference type="RefSeq" id="WP_193184449.1">
    <property type="nucleotide sequence ID" value="NZ_JACVXA010000052.1"/>
</dbReference>
<dbReference type="Proteomes" id="UP000609121">
    <property type="component" value="Unassembled WGS sequence"/>
</dbReference>
<sequence>MTPDHAGPPGKAEGAARMRADIVSLRETITENARKICEILGPGRKVDAARLNLLLLETARLVHDGHRLLADGGRLRAEDLEAAAGDRAAGAEAARAWAQLGMPVNQLRLELNRWPVIDAMLRPQVRHRRQPLIDDPDRLPPVAAMRERVSDRLFAQLHALLNEEEQDPAAREHGCFADIPLAQSLFLREMHAARRCLIAARPGRPMRFLDIGCGAGLKVISAAPYFDRCAGLEYDPGYAARARGLFAGLPHDRCRVIEGDALSFAGYGDFDVLYFFRPMRDDATLARLEARIAAGARPGTLLVAPYRIFATRAADLGCAHVAGHVWLAGADARRADRLRRAAEAIGTGLPLDSDGNVPLVWDPLVRASRLRGHEPGLAAGPRHGDPNG</sequence>
<dbReference type="SUPFAM" id="SSF53335">
    <property type="entry name" value="S-adenosyl-L-methionine-dependent methyltransferases"/>
    <property type="match status" value="1"/>
</dbReference>
<dbReference type="InterPro" id="IPR029063">
    <property type="entry name" value="SAM-dependent_MTases_sf"/>
</dbReference>
<keyword evidence="1" id="KW-0489">Methyltransferase</keyword>
<evidence type="ECO:0000313" key="2">
    <source>
        <dbReference type="Proteomes" id="UP000609121"/>
    </source>
</evidence>
<evidence type="ECO:0000313" key="1">
    <source>
        <dbReference type="EMBL" id="MBE3639613.1"/>
    </source>
</evidence>
<keyword evidence="2" id="KW-1185">Reference proteome</keyword>
<dbReference type="AlphaFoldDB" id="A0A8J7D0L5"/>
<dbReference type="GO" id="GO:0008168">
    <property type="term" value="F:methyltransferase activity"/>
    <property type="evidence" value="ECO:0007669"/>
    <property type="project" value="UniProtKB-KW"/>
</dbReference>
<proteinExistence type="predicted"/>
<dbReference type="EMBL" id="JACVXA010000052">
    <property type="protein sequence ID" value="MBE3639613.1"/>
    <property type="molecule type" value="Genomic_DNA"/>
</dbReference>
<comment type="caution">
    <text evidence="1">The sequence shown here is derived from an EMBL/GenBank/DDBJ whole genome shotgun (WGS) entry which is preliminary data.</text>
</comment>